<dbReference type="InParanoid" id="A0A7M7MEY4"/>
<dbReference type="GeneID" id="111254730"/>
<dbReference type="KEGG" id="vde:111254730"/>
<feature type="chain" id="PRO_5029758245" evidence="1">
    <location>
        <begin position="39"/>
        <end position="315"/>
    </location>
</feature>
<dbReference type="Proteomes" id="UP000594260">
    <property type="component" value="Unplaced"/>
</dbReference>
<dbReference type="OrthoDB" id="10435871at2759"/>
<name>A0A7M7MEY4_VARDE</name>
<organism evidence="2 3">
    <name type="scientific">Varroa destructor</name>
    <name type="common">Honeybee mite</name>
    <dbReference type="NCBI Taxonomy" id="109461"/>
    <lineage>
        <taxon>Eukaryota</taxon>
        <taxon>Metazoa</taxon>
        <taxon>Ecdysozoa</taxon>
        <taxon>Arthropoda</taxon>
        <taxon>Chelicerata</taxon>
        <taxon>Arachnida</taxon>
        <taxon>Acari</taxon>
        <taxon>Parasitiformes</taxon>
        <taxon>Mesostigmata</taxon>
        <taxon>Gamasina</taxon>
        <taxon>Dermanyssoidea</taxon>
        <taxon>Varroidae</taxon>
        <taxon>Varroa</taxon>
    </lineage>
</organism>
<dbReference type="RefSeq" id="XP_022671615.1">
    <property type="nucleotide sequence ID" value="XM_022815880.1"/>
</dbReference>
<dbReference type="AlphaFoldDB" id="A0A7M7MEY4"/>
<dbReference type="EnsemblMetazoa" id="XM_022815880">
    <property type="protein sequence ID" value="XP_022671615"/>
    <property type="gene ID" value="LOC111254730"/>
</dbReference>
<evidence type="ECO:0000313" key="2">
    <source>
        <dbReference type="EnsemblMetazoa" id="XP_022671615"/>
    </source>
</evidence>
<reference evidence="2" key="1">
    <citation type="submission" date="2021-01" db="UniProtKB">
        <authorList>
            <consortium name="EnsemblMetazoa"/>
        </authorList>
    </citation>
    <scope>IDENTIFICATION</scope>
</reference>
<sequence>MRSSRPCNGWGWPVGHWSALWCAMAALASIGGPDGVVAVPLSSVGVPLNYRDIVFQQTPIRIFRCPQCETNALILATETDVSRSKKSGFSDQRIAELEGMLMNNRMRRSGFSDQRIAEMEAMLMNSMKRPAQRAFTASEQSSADPSAAHGNSLHVINGNLDVNGPTQPPETELKWAIALNLETNPRHILELIVYPSAASLIIGQRGVGSARKREDTGAPGRPLRGISTFRTIGDINAVLEILQAENNTRYNIADKGSCNKHRGTVKVVDVQKRSGFSDQRMAEMETMVLSQPKEFNEAPRLSWLLTPKLYVKAKV</sequence>
<feature type="signal peptide" evidence="1">
    <location>
        <begin position="1"/>
        <end position="38"/>
    </location>
</feature>
<evidence type="ECO:0000256" key="1">
    <source>
        <dbReference type="SAM" id="SignalP"/>
    </source>
</evidence>
<keyword evidence="3" id="KW-1185">Reference proteome</keyword>
<protein>
    <submittedName>
        <fullName evidence="2">Uncharacterized protein</fullName>
    </submittedName>
</protein>
<evidence type="ECO:0000313" key="3">
    <source>
        <dbReference type="Proteomes" id="UP000594260"/>
    </source>
</evidence>
<accession>A0A7M7MEY4</accession>
<keyword evidence="1" id="KW-0732">Signal</keyword>
<proteinExistence type="predicted"/>